<name>A0ABQ8SIE8_PERAM</name>
<sequence length="362" mass="41187">MAGLCEGGNEPPGSLKASKTSSRATNWCNKTYIGTSNTRRNFKVEIEESSKQATDRCLPRLSSSERRINMRTAKQSVGRERISAERKTLELRAVPAVTCGFGNTGFRRVKGEWGSSHGLADEEDKESYDKIEEIVEKEKKGACIILMGAWNVVLEEGQDGRTVEKYEFGRKNDRGESLFKVCHGSLYAVMWLVDTPKEFNRSTLPQRCITYVPKKLPSKYGVHSEEYLPIHTVTPVVAGIWLFNDAVSTTRLFSVGEIGDSEMVFGEMSPRIRHRLPGIHLTVRKNLGKNPTRRLRWAGHVGRMGVSRNAYRVLIGRPEGIRPLGKPRRRWEDNIKMDLREVGYDDRDWINLTQNRTNDRLM</sequence>
<dbReference type="EMBL" id="JAJSOF020000027">
    <property type="protein sequence ID" value="KAJ4433230.1"/>
    <property type="molecule type" value="Genomic_DNA"/>
</dbReference>
<dbReference type="Proteomes" id="UP001148838">
    <property type="component" value="Unassembled WGS sequence"/>
</dbReference>
<gene>
    <name evidence="2" type="ORF">ANN_15488</name>
</gene>
<evidence type="ECO:0000313" key="3">
    <source>
        <dbReference type="Proteomes" id="UP001148838"/>
    </source>
</evidence>
<feature type="region of interest" description="Disordered" evidence="1">
    <location>
        <begin position="1"/>
        <end position="21"/>
    </location>
</feature>
<accession>A0ABQ8SIE8</accession>
<organism evidence="2 3">
    <name type="scientific">Periplaneta americana</name>
    <name type="common">American cockroach</name>
    <name type="synonym">Blatta americana</name>
    <dbReference type="NCBI Taxonomy" id="6978"/>
    <lineage>
        <taxon>Eukaryota</taxon>
        <taxon>Metazoa</taxon>
        <taxon>Ecdysozoa</taxon>
        <taxon>Arthropoda</taxon>
        <taxon>Hexapoda</taxon>
        <taxon>Insecta</taxon>
        <taxon>Pterygota</taxon>
        <taxon>Neoptera</taxon>
        <taxon>Polyneoptera</taxon>
        <taxon>Dictyoptera</taxon>
        <taxon>Blattodea</taxon>
        <taxon>Blattoidea</taxon>
        <taxon>Blattidae</taxon>
        <taxon>Blattinae</taxon>
        <taxon>Periplaneta</taxon>
    </lineage>
</organism>
<comment type="caution">
    <text evidence="2">The sequence shown here is derived from an EMBL/GenBank/DDBJ whole genome shotgun (WGS) entry which is preliminary data.</text>
</comment>
<keyword evidence="3" id="KW-1185">Reference proteome</keyword>
<reference evidence="2 3" key="1">
    <citation type="journal article" date="2022" name="Allergy">
        <title>Genome assembly and annotation of Periplaneta americana reveal a comprehensive cockroach allergen profile.</title>
        <authorList>
            <person name="Wang L."/>
            <person name="Xiong Q."/>
            <person name="Saelim N."/>
            <person name="Wang L."/>
            <person name="Nong W."/>
            <person name="Wan A.T."/>
            <person name="Shi M."/>
            <person name="Liu X."/>
            <person name="Cao Q."/>
            <person name="Hui J.H.L."/>
            <person name="Sookrung N."/>
            <person name="Leung T.F."/>
            <person name="Tungtrongchitr A."/>
            <person name="Tsui S.K.W."/>
        </authorList>
    </citation>
    <scope>NUCLEOTIDE SEQUENCE [LARGE SCALE GENOMIC DNA]</scope>
    <source>
        <strain evidence="2">PWHHKU_190912</strain>
    </source>
</reference>
<evidence type="ECO:0000256" key="1">
    <source>
        <dbReference type="SAM" id="MobiDB-lite"/>
    </source>
</evidence>
<protein>
    <submittedName>
        <fullName evidence="2">Uncharacterized protein</fullName>
    </submittedName>
</protein>
<proteinExistence type="predicted"/>
<evidence type="ECO:0000313" key="2">
    <source>
        <dbReference type="EMBL" id="KAJ4433230.1"/>
    </source>
</evidence>